<keyword evidence="1" id="KW-0732">Signal</keyword>
<reference evidence="2" key="1">
    <citation type="submission" date="2022-10" db="EMBL/GenBank/DDBJ databases">
        <title>Chitinophaga sp. nov., isolated from soil.</title>
        <authorList>
            <person name="Jeon C.O."/>
        </authorList>
    </citation>
    <scope>NUCLEOTIDE SEQUENCE</scope>
    <source>
        <strain evidence="2">R8</strain>
    </source>
</reference>
<dbReference type="RefSeq" id="WP_244836575.1">
    <property type="nucleotide sequence ID" value="NZ_CP107006.1"/>
</dbReference>
<evidence type="ECO:0000313" key="2">
    <source>
        <dbReference type="EMBL" id="UYQ92933.1"/>
    </source>
</evidence>
<evidence type="ECO:0000313" key="3">
    <source>
        <dbReference type="Proteomes" id="UP001162741"/>
    </source>
</evidence>
<keyword evidence="3" id="KW-1185">Reference proteome</keyword>
<proteinExistence type="predicted"/>
<sequence>MKFIPILACLAMVTPAFGQHLLLEESTGYTLTKAELADSITKKKCTSYSVITKRKVRDAAIAPGYLIHVMFFPGNTAPKNVTAPAAVKSVQQLVDAAPPVQELMSVGIMDYSVPYRQNYQLDSVLYVKEGSQLKELKGIVVTYTYILKPYVQAVNLAANNFFINTRAKKTKISYSNGVPYIVEKFMDGDYQNKLFLIDETKDGHYHFLRTARFCRDCTYSEKEVEFIFDIATGISKVKTFVPELTTGSFKSGSVYYNFK</sequence>
<dbReference type="EMBL" id="CP107006">
    <property type="protein sequence ID" value="UYQ92933.1"/>
    <property type="molecule type" value="Genomic_DNA"/>
</dbReference>
<protein>
    <submittedName>
        <fullName evidence="2">Uncharacterized protein</fullName>
    </submittedName>
</protein>
<accession>A0ABY6IZT8</accession>
<gene>
    <name evidence="2" type="ORF">MKQ68_22895</name>
</gene>
<feature type="chain" id="PRO_5045268315" evidence="1">
    <location>
        <begin position="19"/>
        <end position="259"/>
    </location>
</feature>
<feature type="signal peptide" evidence="1">
    <location>
        <begin position="1"/>
        <end position="18"/>
    </location>
</feature>
<name>A0ABY6IZT8_9BACT</name>
<dbReference type="Proteomes" id="UP001162741">
    <property type="component" value="Chromosome"/>
</dbReference>
<evidence type="ECO:0000256" key="1">
    <source>
        <dbReference type="SAM" id="SignalP"/>
    </source>
</evidence>
<organism evidence="2 3">
    <name type="scientific">Chitinophaga horti</name>
    <dbReference type="NCBI Taxonomy" id="2920382"/>
    <lineage>
        <taxon>Bacteria</taxon>
        <taxon>Pseudomonadati</taxon>
        <taxon>Bacteroidota</taxon>
        <taxon>Chitinophagia</taxon>
        <taxon>Chitinophagales</taxon>
        <taxon>Chitinophagaceae</taxon>
        <taxon>Chitinophaga</taxon>
    </lineage>
</organism>